<dbReference type="EMBL" id="FNCS01000002">
    <property type="protein sequence ID" value="SDG36785.1"/>
    <property type="molecule type" value="Genomic_DNA"/>
</dbReference>
<evidence type="ECO:0008006" key="3">
    <source>
        <dbReference type="Google" id="ProtNLM"/>
    </source>
</evidence>
<proteinExistence type="predicted"/>
<dbReference type="Pfam" id="PF09550">
    <property type="entry name" value="Phage_TAC_6"/>
    <property type="match status" value="1"/>
</dbReference>
<protein>
    <recommendedName>
        <fullName evidence="3">Phage tail assembly chaperone protein, TAC</fullName>
    </recommendedName>
</protein>
<dbReference type="InterPro" id="IPR011739">
    <property type="entry name" value="GTA_rcc01693"/>
</dbReference>
<dbReference type="OrthoDB" id="7582980at2"/>
<evidence type="ECO:0000313" key="1">
    <source>
        <dbReference type="EMBL" id="SDG36785.1"/>
    </source>
</evidence>
<reference evidence="1 2" key="1">
    <citation type="submission" date="2016-10" db="EMBL/GenBank/DDBJ databases">
        <authorList>
            <person name="de Groot N.N."/>
        </authorList>
    </citation>
    <scope>NUCLEOTIDE SEQUENCE [LARGE SCALE GENOMIC DNA]</scope>
    <source>
        <strain evidence="1 2">CGMCC 1.10267</strain>
    </source>
</reference>
<keyword evidence="2" id="KW-1185">Reference proteome</keyword>
<dbReference type="AlphaFoldDB" id="A0A1G7TND7"/>
<gene>
    <name evidence="1" type="ORF">SAMN04487974_102240</name>
</gene>
<dbReference type="RefSeq" id="WP_090592957.1">
    <property type="nucleotide sequence ID" value="NZ_FNCS01000002.1"/>
</dbReference>
<evidence type="ECO:0000313" key="2">
    <source>
        <dbReference type="Proteomes" id="UP000199495"/>
    </source>
</evidence>
<dbReference type="Proteomes" id="UP000199495">
    <property type="component" value="Unassembled WGS sequence"/>
</dbReference>
<accession>A0A1G7TND7</accession>
<sequence length="66" mass="7008">MSGFPWADVMGFGLGTLRLAPQAFWAMTPREIAAAHEGLAGRGRAAPLGRDAFDALMARHPDGEGR</sequence>
<dbReference type="InterPro" id="IPR019056">
    <property type="entry name" value="Phage_TAC_6"/>
</dbReference>
<dbReference type="STRING" id="440168.SAMN04487974_102240"/>
<organism evidence="1 2">
    <name type="scientific">Pelagibacterium luteolum</name>
    <dbReference type="NCBI Taxonomy" id="440168"/>
    <lineage>
        <taxon>Bacteria</taxon>
        <taxon>Pseudomonadati</taxon>
        <taxon>Pseudomonadota</taxon>
        <taxon>Alphaproteobacteria</taxon>
        <taxon>Hyphomicrobiales</taxon>
        <taxon>Devosiaceae</taxon>
        <taxon>Pelagibacterium</taxon>
    </lineage>
</organism>
<name>A0A1G7TND7_9HYPH</name>
<dbReference type="NCBIfam" id="TIGR02216">
    <property type="entry name" value="phage_TIGR02216"/>
    <property type="match status" value="1"/>
</dbReference>